<evidence type="ECO:0000259" key="3">
    <source>
        <dbReference type="PROSITE" id="PS51186"/>
    </source>
</evidence>
<dbReference type="PROSITE" id="PS51186">
    <property type="entry name" value="GNAT"/>
    <property type="match status" value="1"/>
</dbReference>
<reference evidence="4 5" key="1">
    <citation type="submission" date="2018-10" db="EMBL/GenBank/DDBJ databases">
        <title>Lactobacillus sp. R7 and Lactobacillus sp. R19 isolated from fermented mustard green product of Taiwan.</title>
        <authorList>
            <person name="Lin S.-T."/>
        </authorList>
    </citation>
    <scope>NUCLEOTIDE SEQUENCE [LARGE SCALE GENOMIC DNA]</scope>
    <source>
        <strain evidence="4 5">BCRC 81129</strain>
    </source>
</reference>
<dbReference type="OrthoDB" id="7205533at2"/>
<dbReference type="InterPro" id="IPR050832">
    <property type="entry name" value="Bact_Acetyltransf"/>
</dbReference>
<dbReference type="CDD" id="cd04301">
    <property type="entry name" value="NAT_SF"/>
    <property type="match status" value="1"/>
</dbReference>
<keyword evidence="2" id="KW-0012">Acyltransferase</keyword>
<gene>
    <name evidence="4" type="ORF">EGT51_04450</name>
</gene>
<name>A0A4Z0J9R9_9LACO</name>
<evidence type="ECO:0000313" key="4">
    <source>
        <dbReference type="EMBL" id="TGD19424.1"/>
    </source>
</evidence>
<dbReference type="AlphaFoldDB" id="A0A4Z0J9R9"/>
<evidence type="ECO:0000256" key="2">
    <source>
        <dbReference type="ARBA" id="ARBA00023315"/>
    </source>
</evidence>
<dbReference type="Gene3D" id="3.40.630.30">
    <property type="match status" value="1"/>
</dbReference>
<accession>A0A4Z0J9R9</accession>
<feature type="domain" description="N-acetyltransferase" evidence="3">
    <location>
        <begin position="3"/>
        <end position="172"/>
    </location>
</feature>
<dbReference type="PANTHER" id="PTHR43877">
    <property type="entry name" value="AMINOALKYLPHOSPHONATE N-ACETYLTRANSFERASE-RELATED-RELATED"/>
    <property type="match status" value="1"/>
</dbReference>
<protein>
    <submittedName>
        <fullName evidence="4">GNAT family N-acetyltransferase</fullName>
    </submittedName>
</protein>
<keyword evidence="5" id="KW-1185">Reference proteome</keyword>
<dbReference type="EMBL" id="RKLX01000005">
    <property type="protein sequence ID" value="TGD19424.1"/>
    <property type="molecule type" value="Genomic_DNA"/>
</dbReference>
<dbReference type="InterPro" id="IPR016181">
    <property type="entry name" value="Acyl_CoA_acyltransferase"/>
</dbReference>
<dbReference type="SUPFAM" id="SSF55729">
    <property type="entry name" value="Acyl-CoA N-acyltransferases (Nat)"/>
    <property type="match status" value="1"/>
</dbReference>
<evidence type="ECO:0000256" key="1">
    <source>
        <dbReference type="ARBA" id="ARBA00022679"/>
    </source>
</evidence>
<dbReference type="Pfam" id="PF00583">
    <property type="entry name" value="Acetyltransf_1"/>
    <property type="match status" value="1"/>
</dbReference>
<dbReference type="InterPro" id="IPR000182">
    <property type="entry name" value="GNAT_dom"/>
</dbReference>
<dbReference type="Proteomes" id="UP000297348">
    <property type="component" value="Unassembled WGS sequence"/>
</dbReference>
<organism evidence="4 5">
    <name type="scientific">Levilactobacillus suantsaiihabitans</name>
    <dbReference type="NCBI Taxonomy" id="2487722"/>
    <lineage>
        <taxon>Bacteria</taxon>
        <taxon>Bacillati</taxon>
        <taxon>Bacillota</taxon>
        <taxon>Bacilli</taxon>
        <taxon>Lactobacillales</taxon>
        <taxon>Lactobacillaceae</taxon>
        <taxon>Levilactobacillus</taxon>
    </lineage>
</organism>
<keyword evidence="1 4" id="KW-0808">Transferase</keyword>
<comment type="caution">
    <text evidence="4">The sequence shown here is derived from an EMBL/GenBank/DDBJ whole genome shotgun (WGS) entry which is preliminary data.</text>
</comment>
<evidence type="ECO:0000313" key="5">
    <source>
        <dbReference type="Proteomes" id="UP000297348"/>
    </source>
</evidence>
<dbReference type="GO" id="GO:0016747">
    <property type="term" value="F:acyltransferase activity, transferring groups other than amino-acyl groups"/>
    <property type="evidence" value="ECO:0007669"/>
    <property type="project" value="InterPro"/>
</dbReference>
<proteinExistence type="predicted"/>
<sequence>MTGIIKPCTEAEILQLQAVCRQTFTDTFGAANTPADLAAYLDTAYNPQQLLSELRQPTTTYELMWVGTQVAGYLKLNWGPTQSEPRGNQTLEIERIYILPAFKRQGLGQQFYQHAVDRARALGLTSVWLGVWEHNAAARKFYQAMGFTQVGDHVFQLGADRQRDLILTKTLV</sequence>
<dbReference type="RefSeq" id="WP_135367558.1">
    <property type="nucleotide sequence ID" value="NZ_RKLX01000005.1"/>
</dbReference>